<keyword evidence="3" id="KW-1185">Reference proteome</keyword>
<sequence length="81" mass="9210">QNLNNYQSRHQEFIKNPKADGYDVIGYARKSPANLRDDVLDAIIKKMIICLQSHSQVTDVYVSPNSRSKSPITSRDSTDEQ</sequence>
<accession>A0AAD5K0U8</accession>
<dbReference type="AlphaFoldDB" id="A0AAD5K0U8"/>
<reference evidence="2" key="2">
    <citation type="submission" date="2023-02" db="EMBL/GenBank/DDBJ databases">
        <authorList>
            <consortium name="DOE Joint Genome Institute"/>
            <person name="Mondo S.J."/>
            <person name="Chang Y."/>
            <person name="Wang Y."/>
            <person name="Ahrendt S."/>
            <person name="Andreopoulos W."/>
            <person name="Barry K."/>
            <person name="Beard J."/>
            <person name="Benny G.L."/>
            <person name="Blankenship S."/>
            <person name="Bonito G."/>
            <person name="Cuomo C."/>
            <person name="Desiro A."/>
            <person name="Gervers K.A."/>
            <person name="Hundley H."/>
            <person name="Kuo A."/>
            <person name="LaButti K."/>
            <person name="Lang B.F."/>
            <person name="Lipzen A."/>
            <person name="O'Donnell K."/>
            <person name="Pangilinan J."/>
            <person name="Reynolds N."/>
            <person name="Sandor L."/>
            <person name="Smith M.W."/>
            <person name="Tsang A."/>
            <person name="Grigoriev I.V."/>
            <person name="Stajich J.E."/>
            <person name="Spatafora J.W."/>
        </authorList>
    </citation>
    <scope>NUCLEOTIDE SEQUENCE</scope>
    <source>
        <strain evidence="2">RSA 2281</strain>
    </source>
</reference>
<proteinExistence type="predicted"/>
<name>A0AAD5K0U8_9FUNG</name>
<feature type="compositionally biased region" description="Polar residues" evidence="1">
    <location>
        <begin position="60"/>
        <end position="75"/>
    </location>
</feature>
<protein>
    <submittedName>
        <fullName evidence="2">Uncharacterized protein</fullName>
    </submittedName>
</protein>
<organism evidence="2 3">
    <name type="scientific">Phascolomyces articulosus</name>
    <dbReference type="NCBI Taxonomy" id="60185"/>
    <lineage>
        <taxon>Eukaryota</taxon>
        <taxon>Fungi</taxon>
        <taxon>Fungi incertae sedis</taxon>
        <taxon>Mucoromycota</taxon>
        <taxon>Mucoromycotina</taxon>
        <taxon>Mucoromycetes</taxon>
        <taxon>Mucorales</taxon>
        <taxon>Lichtheimiaceae</taxon>
        <taxon>Phascolomyces</taxon>
    </lineage>
</organism>
<comment type="caution">
    <text evidence="2">The sequence shown here is derived from an EMBL/GenBank/DDBJ whole genome shotgun (WGS) entry which is preliminary data.</text>
</comment>
<dbReference type="EMBL" id="JAIXMP010000013">
    <property type="protein sequence ID" value="KAI9263374.1"/>
    <property type="molecule type" value="Genomic_DNA"/>
</dbReference>
<reference evidence="2" key="1">
    <citation type="journal article" date="2022" name="IScience">
        <title>Evolution of zygomycete secretomes and the origins of terrestrial fungal ecologies.</title>
        <authorList>
            <person name="Chang Y."/>
            <person name="Wang Y."/>
            <person name="Mondo S."/>
            <person name="Ahrendt S."/>
            <person name="Andreopoulos W."/>
            <person name="Barry K."/>
            <person name="Beard J."/>
            <person name="Benny G.L."/>
            <person name="Blankenship S."/>
            <person name="Bonito G."/>
            <person name="Cuomo C."/>
            <person name="Desiro A."/>
            <person name="Gervers K.A."/>
            <person name="Hundley H."/>
            <person name="Kuo A."/>
            <person name="LaButti K."/>
            <person name="Lang B.F."/>
            <person name="Lipzen A."/>
            <person name="O'Donnell K."/>
            <person name="Pangilinan J."/>
            <person name="Reynolds N."/>
            <person name="Sandor L."/>
            <person name="Smith M.E."/>
            <person name="Tsang A."/>
            <person name="Grigoriev I.V."/>
            <person name="Stajich J.E."/>
            <person name="Spatafora J.W."/>
        </authorList>
    </citation>
    <scope>NUCLEOTIDE SEQUENCE</scope>
    <source>
        <strain evidence="2">RSA 2281</strain>
    </source>
</reference>
<feature type="non-terminal residue" evidence="2">
    <location>
        <position position="1"/>
    </location>
</feature>
<evidence type="ECO:0000313" key="2">
    <source>
        <dbReference type="EMBL" id="KAI9263374.1"/>
    </source>
</evidence>
<dbReference type="Proteomes" id="UP001209540">
    <property type="component" value="Unassembled WGS sequence"/>
</dbReference>
<gene>
    <name evidence="2" type="ORF">BDA99DRAFT_422976</name>
</gene>
<feature type="non-terminal residue" evidence="2">
    <location>
        <position position="81"/>
    </location>
</feature>
<evidence type="ECO:0000313" key="3">
    <source>
        <dbReference type="Proteomes" id="UP001209540"/>
    </source>
</evidence>
<feature type="region of interest" description="Disordered" evidence="1">
    <location>
        <begin position="60"/>
        <end position="81"/>
    </location>
</feature>
<evidence type="ECO:0000256" key="1">
    <source>
        <dbReference type="SAM" id="MobiDB-lite"/>
    </source>
</evidence>